<keyword evidence="4" id="KW-1185">Reference proteome</keyword>
<name>A0A9D4C572_DREPO</name>
<dbReference type="Proteomes" id="UP000828390">
    <property type="component" value="Unassembled WGS sequence"/>
</dbReference>
<reference evidence="3" key="2">
    <citation type="submission" date="2020-11" db="EMBL/GenBank/DDBJ databases">
        <authorList>
            <person name="McCartney M.A."/>
            <person name="Auch B."/>
            <person name="Kono T."/>
            <person name="Mallez S."/>
            <person name="Becker A."/>
            <person name="Gohl D.M."/>
            <person name="Silverstein K.A.T."/>
            <person name="Koren S."/>
            <person name="Bechman K.B."/>
            <person name="Herman A."/>
            <person name="Abrahante J.E."/>
            <person name="Garbe J."/>
        </authorList>
    </citation>
    <scope>NUCLEOTIDE SEQUENCE</scope>
    <source>
        <strain evidence="3">Duluth1</strain>
        <tissue evidence="3">Whole animal</tissue>
    </source>
</reference>
<evidence type="ECO:0000256" key="2">
    <source>
        <dbReference type="SAM" id="Phobius"/>
    </source>
</evidence>
<dbReference type="AlphaFoldDB" id="A0A9D4C572"/>
<gene>
    <name evidence="3" type="ORF">DPMN_060420</name>
</gene>
<keyword evidence="2" id="KW-1133">Transmembrane helix</keyword>
<feature type="transmembrane region" description="Helical" evidence="2">
    <location>
        <begin position="20"/>
        <end position="42"/>
    </location>
</feature>
<keyword evidence="2" id="KW-0812">Transmembrane</keyword>
<accession>A0A9D4C572</accession>
<evidence type="ECO:0000313" key="3">
    <source>
        <dbReference type="EMBL" id="KAH3717627.1"/>
    </source>
</evidence>
<reference evidence="3" key="1">
    <citation type="journal article" date="2019" name="bioRxiv">
        <title>The Genome of the Zebra Mussel, Dreissena polymorpha: A Resource for Invasive Species Research.</title>
        <authorList>
            <person name="McCartney M.A."/>
            <person name="Auch B."/>
            <person name="Kono T."/>
            <person name="Mallez S."/>
            <person name="Zhang Y."/>
            <person name="Obille A."/>
            <person name="Becker A."/>
            <person name="Abrahante J.E."/>
            <person name="Garbe J."/>
            <person name="Badalamenti J.P."/>
            <person name="Herman A."/>
            <person name="Mangelson H."/>
            <person name="Liachko I."/>
            <person name="Sullivan S."/>
            <person name="Sone E.D."/>
            <person name="Koren S."/>
            <person name="Silverstein K.A.T."/>
            <person name="Beckman K.B."/>
            <person name="Gohl D.M."/>
        </authorList>
    </citation>
    <scope>NUCLEOTIDE SEQUENCE</scope>
    <source>
        <strain evidence="3">Duluth1</strain>
        <tissue evidence="3">Whole animal</tissue>
    </source>
</reference>
<evidence type="ECO:0000313" key="4">
    <source>
        <dbReference type="Proteomes" id="UP000828390"/>
    </source>
</evidence>
<feature type="compositionally biased region" description="Polar residues" evidence="1">
    <location>
        <begin position="90"/>
        <end position="112"/>
    </location>
</feature>
<organism evidence="3 4">
    <name type="scientific">Dreissena polymorpha</name>
    <name type="common">Zebra mussel</name>
    <name type="synonym">Mytilus polymorpha</name>
    <dbReference type="NCBI Taxonomy" id="45954"/>
    <lineage>
        <taxon>Eukaryota</taxon>
        <taxon>Metazoa</taxon>
        <taxon>Spiralia</taxon>
        <taxon>Lophotrochozoa</taxon>
        <taxon>Mollusca</taxon>
        <taxon>Bivalvia</taxon>
        <taxon>Autobranchia</taxon>
        <taxon>Heteroconchia</taxon>
        <taxon>Euheterodonta</taxon>
        <taxon>Imparidentia</taxon>
        <taxon>Neoheterodontei</taxon>
        <taxon>Myida</taxon>
        <taxon>Dreissenoidea</taxon>
        <taxon>Dreissenidae</taxon>
        <taxon>Dreissena</taxon>
    </lineage>
</organism>
<protein>
    <submittedName>
        <fullName evidence="3">Uncharacterized protein</fullName>
    </submittedName>
</protein>
<dbReference type="EMBL" id="JAIWYP010000013">
    <property type="protein sequence ID" value="KAH3717627.1"/>
    <property type="molecule type" value="Genomic_DNA"/>
</dbReference>
<comment type="caution">
    <text evidence="3">The sequence shown here is derived from an EMBL/GenBank/DDBJ whole genome shotgun (WGS) entry which is preliminary data.</text>
</comment>
<evidence type="ECO:0000256" key="1">
    <source>
        <dbReference type="SAM" id="MobiDB-lite"/>
    </source>
</evidence>
<keyword evidence="2" id="KW-0472">Membrane</keyword>
<sequence>MNTNNNGGNNCKTDNNTDDGVMMGIRILLLILIIIMMVMIMMTTTYKKARNFWYTCCSPRRPGFSFRSPQYVRLVGGHNTGQLGFPLGTPASSTTQDHTKSDNNISMTTNDM</sequence>
<feature type="region of interest" description="Disordered" evidence="1">
    <location>
        <begin position="85"/>
        <end position="112"/>
    </location>
</feature>
<proteinExistence type="predicted"/>